<reference evidence="2 3" key="1">
    <citation type="submission" date="2019-01" db="EMBL/GenBank/DDBJ databases">
        <authorList>
            <person name="Brito A."/>
        </authorList>
    </citation>
    <scope>NUCLEOTIDE SEQUENCE [LARGE SCALE GENOMIC DNA]</scope>
    <source>
        <strain evidence="2">1</strain>
    </source>
</reference>
<keyword evidence="3" id="KW-1185">Reference proteome</keyword>
<feature type="domain" description="RNA ligase" evidence="1">
    <location>
        <begin position="18"/>
        <end position="175"/>
    </location>
</feature>
<dbReference type="RefSeq" id="WP_144868389.1">
    <property type="nucleotide sequence ID" value="NZ_LR213850.1"/>
</dbReference>
<dbReference type="AlphaFoldDB" id="A0A563W5M8"/>
<dbReference type="Proteomes" id="UP000320055">
    <property type="component" value="Unassembled WGS sequence"/>
</dbReference>
<dbReference type="EMBL" id="CAACVJ010000702">
    <property type="protein sequence ID" value="VEP18853.1"/>
    <property type="molecule type" value="Genomic_DNA"/>
</dbReference>
<evidence type="ECO:0000313" key="3">
    <source>
        <dbReference type="Proteomes" id="UP000320055"/>
    </source>
</evidence>
<protein>
    <recommendedName>
        <fullName evidence="1">RNA ligase domain-containing protein</fullName>
    </recommendedName>
</protein>
<proteinExistence type="predicted"/>
<gene>
    <name evidence="2" type="ORF">H1P_930023</name>
</gene>
<evidence type="ECO:0000313" key="2">
    <source>
        <dbReference type="EMBL" id="VEP18853.1"/>
    </source>
</evidence>
<evidence type="ECO:0000259" key="1">
    <source>
        <dbReference type="Pfam" id="PF09414"/>
    </source>
</evidence>
<sequence>MKHYPSIRQSRKSFKAYVFDKLDGSNLRFSWDIRQGWYEYATRTRPLPTNHKLYKIGYEYFANVYADSIVTIVTQKGWKRLDAFCEFYGDNSFAGRHDISEQQKVTLIDLAPNTRGFLKPEEFLDLFSALPLPAYLGQVEWNEDYAEAVRKGLIEGITCEGVVAKSATKQRMAKAKTQAWIDRVMKEFGDVEGAKIIKS</sequence>
<dbReference type="InterPro" id="IPR021122">
    <property type="entry name" value="RNA_ligase_dom_REL/Rnl2"/>
</dbReference>
<organism evidence="2 3">
    <name type="scientific">Hyella patelloides LEGE 07179</name>
    <dbReference type="NCBI Taxonomy" id="945734"/>
    <lineage>
        <taxon>Bacteria</taxon>
        <taxon>Bacillati</taxon>
        <taxon>Cyanobacteriota</taxon>
        <taxon>Cyanophyceae</taxon>
        <taxon>Pleurocapsales</taxon>
        <taxon>Hyellaceae</taxon>
        <taxon>Hyella</taxon>
    </lineage>
</organism>
<dbReference type="Gene3D" id="3.30.470.30">
    <property type="entry name" value="DNA ligase/mRNA capping enzyme"/>
    <property type="match status" value="1"/>
</dbReference>
<dbReference type="SUPFAM" id="SSF56091">
    <property type="entry name" value="DNA ligase/mRNA capping enzyme, catalytic domain"/>
    <property type="match status" value="1"/>
</dbReference>
<name>A0A563W5M8_9CYAN</name>
<dbReference type="Pfam" id="PF09414">
    <property type="entry name" value="RNA_ligase"/>
    <property type="match status" value="1"/>
</dbReference>
<accession>A0A563W5M8</accession>
<dbReference type="OrthoDB" id="262835at2"/>